<accession>A0A3R8WC08</accession>
<dbReference type="CDD" id="cd06989">
    <property type="entry name" value="cupin_DRT102"/>
    <property type="match status" value="1"/>
</dbReference>
<dbReference type="InterPro" id="IPR014710">
    <property type="entry name" value="RmlC-like_jellyroll"/>
</dbReference>
<evidence type="ECO:0000313" key="1">
    <source>
        <dbReference type="EMBL" id="RRV12440.1"/>
    </source>
</evidence>
<protein>
    <submittedName>
        <fullName evidence="1">Uncharacterized protein</fullName>
    </submittedName>
</protein>
<comment type="caution">
    <text evidence="1">The sequence shown here is derived from an EMBL/GenBank/DDBJ whole genome shotgun (WGS) entry which is preliminary data.</text>
</comment>
<gene>
    <name evidence="1" type="ORF">EGJ28_09125</name>
</gene>
<sequence>MCAAVLITLANPTWAADPIERLAVSDMQAFRLGQLDWQAETSLPPGAQSALLVGNPSQDGVFVVMLKFPPNYPIPAHTHPFSEVITVLKSKLGNGMGKTFDKPRGEVLQAGDSFALPAEHAHYVWTEEEETIVQLIATGPWGISYLDPADDPRNGSKR</sequence>
<dbReference type="SUPFAM" id="SSF51182">
    <property type="entry name" value="RmlC-like cupins"/>
    <property type="match status" value="1"/>
</dbReference>
<organism evidence="1 2">
    <name type="scientific">Stutzerimonas xanthomarina</name>
    <dbReference type="NCBI Taxonomy" id="271420"/>
    <lineage>
        <taxon>Bacteria</taxon>
        <taxon>Pseudomonadati</taxon>
        <taxon>Pseudomonadota</taxon>
        <taxon>Gammaproteobacteria</taxon>
        <taxon>Pseudomonadales</taxon>
        <taxon>Pseudomonadaceae</taxon>
        <taxon>Stutzerimonas</taxon>
    </lineage>
</organism>
<dbReference type="EMBL" id="RHQL01000003">
    <property type="protein sequence ID" value="RRV12440.1"/>
    <property type="molecule type" value="Genomic_DNA"/>
</dbReference>
<name>A0A3R8WC08_9GAMM</name>
<dbReference type="Gene3D" id="2.60.120.10">
    <property type="entry name" value="Jelly Rolls"/>
    <property type="match status" value="1"/>
</dbReference>
<reference evidence="1 2" key="1">
    <citation type="submission" date="2018-10" db="EMBL/GenBank/DDBJ databases">
        <title>Transmission dynamics of multidrug resistant bacteria on intensive care unit surfaces.</title>
        <authorList>
            <person name="D'Souza A.W."/>
            <person name="Potter R.F."/>
            <person name="Wallace M."/>
            <person name="Shupe A."/>
            <person name="Patel S."/>
            <person name="Sun S."/>
            <person name="Gul D."/>
            <person name="Kwon J.H."/>
            <person name="Andleeb S."/>
            <person name="Burnham C.-A.D."/>
            <person name="Dantas G."/>
        </authorList>
    </citation>
    <scope>NUCLEOTIDE SEQUENCE [LARGE SCALE GENOMIC DNA]</scope>
    <source>
        <strain evidence="1 2">PX_177</strain>
    </source>
</reference>
<proteinExistence type="predicted"/>
<evidence type="ECO:0000313" key="2">
    <source>
        <dbReference type="Proteomes" id="UP000276506"/>
    </source>
</evidence>
<dbReference type="Proteomes" id="UP000276506">
    <property type="component" value="Unassembled WGS sequence"/>
</dbReference>
<dbReference type="InterPro" id="IPR011051">
    <property type="entry name" value="RmlC_Cupin_sf"/>
</dbReference>
<dbReference type="AlphaFoldDB" id="A0A3R8WC08"/>